<reference evidence="3 4" key="1">
    <citation type="submission" date="2020-04" db="EMBL/GenBank/DDBJ databases">
        <title>Complete genome of a Psychrophilic, Marine, Gas Vacuolate Bacterium Polaromonas vacuolata KCTC 22033T.</title>
        <authorList>
            <person name="Hwang K."/>
            <person name="Kim K.M."/>
        </authorList>
    </citation>
    <scope>NUCLEOTIDE SEQUENCE [LARGE SCALE GENOMIC DNA]</scope>
    <source>
        <strain evidence="3 4">KCTC 22033</strain>
    </source>
</reference>
<proteinExistence type="predicted"/>
<dbReference type="Proteomes" id="UP000502041">
    <property type="component" value="Chromosome"/>
</dbReference>
<dbReference type="KEGG" id="pvac:HC248_00430"/>
<feature type="domain" description="Flagellar hook-length control protein-like C-terminal" evidence="2">
    <location>
        <begin position="385"/>
        <end position="461"/>
    </location>
</feature>
<gene>
    <name evidence="3" type="ORF">HC248_00430</name>
</gene>
<feature type="compositionally biased region" description="Low complexity" evidence="1">
    <location>
        <begin position="12"/>
        <end position="23"/>
    </location>
</feature>
<evidence type="ECO:0000313" key="4">
    <source>
        <dbReference type="Proteomes" id="UP000502041"/>
    </source>
</evidence>
<accession>A0A6H2H5X2</accession>
<feature type="compositionally biased region" description="Polar residues" evidence="1">
    <location>
        <begin position="1"/>
        <end position="10"/>
    </location>
</feature>
<dbReference type="RefSeq" id="WP_168921077.1">
    <property type="nucleotide sequence ID" value="NZ_CP051461.1"/>
</dbReference>
<sequence length="468" mass="47415">MELTKLSGQSGLAAPVAATALPTSDMDKDIRGPSREALLRQLPPKLLQDLGDGKAPKDGKPALADLDLSSPDVKLSATARSLSALLAINFDADAGPSGLKSGPTNGANNGINNGINNAASSGVDEAGNSSVNRGSNNSINSGMNSGAVIKGGQALLPSAAAIGTRPTAAALASVISQSGLFYESHLLDLMTGKMTRAALALEPQAKLGVQASVAATALTGLIVSADAADAAPRVAATSLPTTAINSPTPASAAPAAVLVPVGLPLVYGPAAQLLGGKLSMPNTPAANLNLTNADVGASAGDGVGADMPLDDALPDRLQRADVGAVSSAAVAVHPEALALVRQQLELLAVPQFRWSGEAWPGSPMEWEVRQEEPAPREPGDESLEPPSPNWTTHLVLTLPSLKVVDVHLSLSGAQLQLRLAASAENTLNLMGRRGHELAERFSALGLALSALQISALEAQSQQDNPHAG</sequence>
<evidence type="ECO:0000259" key="2">
    <source>
        <dbReference type="Pfam" id="PF02120"/>
    </source>
</evidence>
<feature type="compositionally biased region" description="Basic and acidic residues" evidence="1">
    <location>
        <begin position="25"/>
        <end position="34"/>
    </location>
</feature>
<feature type="region of interest" description="Disordered" evidence="1">
    <location>
        <begin position="362"/>
        <end position="388"/>
    </location>
</feature>
<dbReference type="InterPro" id="IPR038610">
    <property type="entry name" value="FliK-like_C_sf"/>
</dbReference>
<keyword evidence="4" id="KW-1185">Reference proteome</keyword>
<feature type="region of interest" description="Disordered" evidence="1">
    <location>
        <begin position="1"/>
        <end position="34"/>
    </location>
</feature>
<feature type="compositionally biased region" description="Basic and acidic residues" evidence="1">
    <location>
        <begin position="366"/>
        <end position="379"/>
    </location>
</feature>
<organism evidence="3 4">
    <name type="scientific">Polaromonas vacuolata</name>
    <dbReference type="NCBI Taxonomy" id="37448"/>
    <lineage>
        <taxon>Bacteria</taxon>
        <taxon>Pseudomonadati</taxon>
        <taxon>Pseudomonadota</taxon>
        <taxon>Betaproteobacteria</taxon>
        <taxon>Burkholderiales</taxon>
        <taxon>Comamonadaceae</taxon>
        <taxon>Polaromonas</taxon>
    </lineage>
</organism>
<dbReference type="EMBL" id="CP051461">
    <property type="protein sequence ID" value="QJC55167.1"/>
    <property type="molecule type" value="Genomic_DNA"/>
</dbReference>
<dbReference type="InterPro" id="IPR021136">
    <property type="entry name" value="Flagellar_hook_control-like_C"/>
</dbReference>
<dbReference type="Pfam" id="PF02120">
    <property type="entry name" value="Flg_hook"/>
    <property type="match status" value="1"/>
</dbReference>
<evidence type="ECO:0000256" key="1">
    <source>
        <dbReference type="SAM" id="MobiDB-lite"/>
    </source>
</evidence>
<protein>
    <recommendedName>
        <fullName evidence="2">Flagellar hook-length control protein-like C-terminal domain-containing protein</fullName>
    </recommendedName>
</protein>
<dbReference type="Gene3D" id="3.30.750.140">
    <property type="match status" value="1"/>
</dbReference>
<evidence type="ECO:0000313" key="3">
    <source>
        <dbReference type="EMBL" id="QJC55167.1"/>
    </source>
</evidence>
<dbReference type="AlphaFoldDB" id="A0A6H2H5X2"/>
<name>A0A6H2H5X2_9BURK</name>